<evidence type="ECO:0000256" key="8">
    <source>
        <dbReference type="ARBA" id="ARBA00023306"/>
    </source>
</evidence>
<keyword evidence="2 10" id="KW-0132">Cell division</keyword>
<keyword evidence="7 10" id="KW-0472">Membrane</keyword>
<feature type="binding site" evidence="10">
    <location>
        <position position="492"/>
    </location>
    <ligand>
        <name>UDP-N-acetyl-alpha-D-glucosamine</name>
        <dbReference type="ChEBI" id="CHEBI:57705"/>
    </ligand>
</feature>
<dbReference type="InterPro" id="IPR007235">
    <property type="entry name" value="Glyco_trans_28_C"/>
</dbReference>
<dbReference type="InterPro" id="IPR006009">
    <property type="entry name" value="GlcNAc_MurG"/>
</dbReference>
<keyword evidence="4 10" id="KW-0808">Transferase</keyword>
<evidence type="ECO:0000256" key="10">
    <source>
        <dbReference type="HAMAP-Rule" id="MF_00033"/>
    </source>
</evidence>
<evidence type="ECO:0000256" key="7">
    <source>
        <dbReference type="ARBA" id="ARBA00023136"/>
    </source>
</evidence>
<comment type="similarity">
    <text evidence="10">Belongs to the glycosyltransferase 28 family. MurG subfamily.</text>
</comment>
<dbReference type="SUPFAM" id="SSF53756">
    <property type="entry name" value="UDP-Glycosyltransferase/glycogen phosphorylase"/>
    <property type="match status" value="1"/>
</dbReference>
<evidence type="ECO:0000256" key="1">
    <source>
        <dbReference type="ARBA" id="ARBA00022475"/>
    </source>
</evidence>
<dbReference type="EMBL" id="CP079105">
    <property type="protein sequence ID" value="QXQ15097.1"/>
    <property type="molecule type" value="Genomic_DNA"/>
</dbReference>
<sequence>MELPAELAQRLHLRHHRRGTGFPRRAGIDRALRLVRLHRTADRGAQRGPVPATAGRHRHGVDHRPGVHQHRLCGGLVAGDRSAITVGLLRRVVVGDHVVHVRLDCQRGPTRTGVDRRVGSRPGRPVQQVTAATQAAAIHLTPASFGHSAPGGSAVARSGGWTAFRRAAGRERAVTGSGGPARRLSGARIGALSSGLSVVVAGGGTAGHIEPALAVADAIRRLVPGARVTALGTARGLETRLVPERGYPLELIPPVPLPRKPTLDLLRLPGRVATAVRRTRAVLREVEADVVVGFGGYVALPAYLAAGRGADRVPIVVHEANAKAGLANRVGARFATRVLAAVPGAGVRARGRTDAEQIGIPVRSTIAELDREAFRAGARAGFGLPDDGPVLLVFGGSQGAAKLNSAVSGAAEKLAAAGISVLHAHGAKNTVELPEPTPGAPYVAVDYLSRMDLAYAAADAVICRAGAMTVAEVSAVGLPAWYVPLPHGNGEQELNAAPVASAGGGTIVRDAELTPDYVVDRIIPVLRDPAQLQAMGRAAAGAGHRDAADDVARIVLEVAAQ</sequence>
<evidence type="ECO:0000256" key="6">
    <source>
        <dbReference type="ARBA" id="ARBA00022984"/>
    </source>
</evidence>
<feature type="region of interest" description="Disordered" evidence="11">
    <location>
        <begin position="42"/>
        <end position="67"/>
    </location>
</feature>
<dbReference type="Pfam" id="PF04101">
    <property type="entry name" value="Glyco_tran_28_C"/>
    <property type="match status" value="1"/>
</dbReference>
<evidence type="ECO:0000256" key="3">
    <source>
        <dbReference type="ARBA" id="ARBA00022676"/>
    </source>
</evidence>
<evidence type="ECO:0000259" key="12">
    <source>
        <dbReference type="Pfam" id="PF03033"/>
    </source>
</evidence>
<feature type="domain" description="Glycosyltransferase family 28 N-terminal" evidence="12">
    <location>
        <begin position="198"/>
        <end position="339"/>
    </location>
</feature>
<comment type="subcellular location">
    <subcellularLocation>
        <location evidence="10">Cell membrane</location>
        <topology evidence="10">Peripheral membrane protein</topology>
        <orientation evidence="10">Cytoplasmic side</orientation>
    </subcellularLocation>
</comment>
<dbReference type="Proteomes" id="UP000887023">
    <property type="component" value="Chromosome"/>
</dbReference>
<keyword evidence="15" id="KW-1185">Reference proteome</keyword>
<name>A0ABX8SBC2_9ACTN</name>
<evidence type="ECO:0000313" key="14">
    <source>
        <dbReference type="EMBL" id="QXQ15097.1"/>
    </source>
</evidence>
<dbReference type="PANTHER" id="PTHR21015:SF22">
    <property type="entry name" value="GLYCOSYLTRANSFERASE"/>
    <property type="match status" value="1"/>
</dbReference>
<evidence type="ECO:0000256" key="5">
    <source>
        <dbReference type="ARBA" id="ARBA00022960"/>
    </source>
</evidence>
<feature type="binding site" evidence="10">
    <location>
        <begin position="205"/>
        <end position="207"/>
    </location>
    <ligand>
        <name>UDP-N-acetyl-alpha-D-glucosamine</name>
        <dbReference type="ChEBI" id="CHEBI:57705"/>
    </ligand>
</feature>
<comment type="catalytic activity">
    <reaction evidence="10">
        <text>di-trans,octa-cis-undecaprenyl diphospho-N-acetyl-alpha-D-muramoyl-L-alanyl-D-glutamyl-meso-2,6-diaminopimeloyl-D-alanyl-D-alanine + UDP-N-acetyl-alpha-D-glucosamine = di-trans,octa-cis-undecaprenyl diphospho-[N-acetyl-alpha-D-glucosaminyl-(1-&gt;4)]-N-acetyl-alpha-D-muramoyl-L-alanyl-D-glutamyl-meso-2,6-diaminopimeloyl-D-alanyl-D-alanine + UDP + H(+)</text>
        <dbReference type="Rhea" id="RHEA:31227"/>
        <dbReference type="ChEBI" id="CHEBI:15378"/>
        <dbReference type="ChEBI" id="CHEBI:57705"/>
        <dbReference type="ChEBI" id="CHEBI:58223"/>
        <dbReference type="ChEBI" id="CHEBI:61387"/>
        <dbReference type="ChEBI" id="CHEBI:61388"/>
        <dbReference type="EC" id="2.4.1.227"/>
    </reaction>
</comment>
<dbReference type="CDD" id="cd03785">
    <property type="entry name" value="GT28_MurG"/>
    <property type="match status" value="1"/>
</dbReference>
<keyword evidence="5 10" id="KW-0133">Cell shape</keyword>
<accession>A0ABX8SBC2</accession>
<feature type="binding site" evidence="10">
    <location>
        <position position="321"/>
    </location>
    <ligand>
        <name>UDP-N-acetyl-alpha-D-glucosamine</name>
        <dbReference type="ChEBI" id="CHEBI:57705"/>
    </ligand>
</feature>
<evidence type="ECO:0000313" key="15">
    <source>
        <dbReference type="Proteomes" id="UP000887023"/>
    </source>
</evidence>
<dbReference type="PANTHER" id="PTHR21015">
    <property type="entry name" value="UDP-N-ACETYLGLUCOSAMINE--N-ACETYLMURAMYL-(PENTAPEPTIDE) PYROPHOSPHORYL-UNDECAPRENOL N-ACETYLGLUCOSAMINE TRANSFERASE 1"/>
    <property type="match status" value="1"/>
</dbReference>
<dbReference type="EC" id="2.4.1.227" evidence="10"/>
<keyword evidence="9 10" id="KW-0961">Cell wall biogenesis/degradation</keyword>
<dbReference type="HAMAP" id="MF_00033">
    <property type="entry name" value="MurG"/>
    <property type="match status" value="1"/>
</dbReference>
<feature type="binding site" evidence="10">
    <location>
        <position position="363"/>
    </location>
    <ligand>
        <name>UDP-N-acetyl-alpha-D-glucosamine</name>
        <dbReference type="ChEBI" id="CHEBI:57705"/>
    </ligand>
</feature>
<dbReference type="InterPro" id="IPR004276">
    <property type="entry name" value="GlycoTrans_28_N"/>
</dbReference>
<dbReference type="Pfam" id="PF03033">
    <property type="entry name" value="Glyco_transf_28"/>
    <property type="match status" value="1"/>
</dbReference>
<keyword evidence="6 10" id="KW-0573">Peptidoglycan synthesis</keyword>
<evidence type="ECO:0000259" key="13">
    <source>
        <dbReference type="Pfam" id="PF04101"/>
    </source>
</evidence>
<evidence type="ECO:0000256" key="2">
    <source>
        <dbReference type="ARBA" id="ARBA00022618"/>
    </source>
</evidence>
<keyword evidence="3 10" id="KW-0328">Glycosyltransferase</keyword>
<dbReference type="GO" id="GO:0016757">
    <property type="term" value="F:glycosyltransferase activity"/>
    <property type="evidence" value="ECO:0007669"/>
    <property type="project" value="UniProtKB-KW"/>
</dbReference>
<evidence type="ECO:0000256" key="9">
    <source>
        <dbReference type="ARBA" id="ARBA00023316"/>
    </source>
</evidence>
<comment type="function">
    <text evidence="10">Cell wall formation. Catalyzes the transfer of a GlcNAc subunit on undecaprenyl-pyrophosphoryl-MurNAc-pentapeptide (lipid intermediate I) to form undecaprenyl-pyrophosphoryl-MurNAc-(pentapeptide)GlcNAc (lipid intermediate II).</text>
</comment>
<feature type="compositionally biased region" description="Basic residues" evidence="11">
    <location>
        <begin position="55"/>
        <end position="67"/>
    </location>
</feature>
<feature type="binding site" evidence="10">
    <location>
        <position position="397"/>
    </location>
    <ligand>
        <name>UDP-N-acetyl-alpha-D-glucosamine</name>
        <dbReference type="ChEBI" id="CHEBI:57705"/>
    </ligand>
</feature>
<comment type="pathway">
    <text evidence="10">Cell wall biogenesis; peptidoglycan biosynthesis.</text>
</comment>
<proteinExistence type="inferred from homology"/>
<gene>
    <name evidence="10 14" type="primary">murG</name>
    <name evidence="14" type="ORF">KV203_07045</name>
</gene>
<comment type="caution">
    <text evidence="10">Lacks conserved residue(s) required for the propagation of feature annotation.</text>
</comment>
<feature type="domain" description="Glycosyl transferase family 28 C-terminal" evidence="13">
    <location>
        <begin position="390"/>
        <end position="550"/>
    </location>
</feature>
<dbReference type="Gene3D" id="3.40.50.2000">
    <property type="entry name" value="Glycogen Phosphorylase B"/>
    <property type="match status" value="2"/>
</dbReference>
<evidence type="ECO:0000256" key="11">
    <source>
        <dbReference type="SAM" id="MobiDB-lite"/>
    </source>
</evidence>
<keyword evidence="1 10" id="KW-1003">Cell membrane</keyword>
<reference evidence="14" key="1">
    <citation type="submission" date="2021-07" db="EMBL/GenBank/DDBJ databases">
        <title>Candidatus Kaistella beijingensis sp. nov. isolated from a municipal wastewater treatment plant is involved in sludge foaming.</title>
        <authorList>
            <person name="Song Y."/>
            <person name="Liu S.-J."/>
        </authorList>
    </citation>
    <scope>NUCLEOTIDE SEQUENCE</scope>
    <source>
        <strain evidence="14">DSM 43998</strain>
    </source>
</reference>
<protein>
    <recommendedName>
        <fullName evidence="10">UDP-N-acetylglucosamine--N-acetylmuramyl-(pentapeptide) pyrophosphoryl-undecaprenol N-acetylglucosamine transferase</fullName>
        <ecNumber evidence="10">2.4.1.227</ecNumber>
    </recommendedName>
    <alternativeName>
        <fullName evidence="10">Undecaprenyl-PP-MurNAc-pentapeptide-UDPGlcNAc GlcNAc transferase</fullName>
    </alternativeName>
</protein>
<dbReference type="NCBIfam" id="TIGR01133">
    <property type="entry name" value="murG"/>
    <property type="match status" value="1"/>
</dbReference>
<organism evidence="14 15">
    <name type="scientific">Skermania pinensis</name>
    <dbReference type="NCBI Taxonomy" id="39122"/>
    <lineage>
        <taxon>Bacteria</taxon>
        <taxon>Bacillati</taxon>
        <taxon>Actinomycetota</taxon>
        <taxon>Actinomycetes</taxon>
        <taxon>Mycobacteriales</taxon>
        <taxon>Gordoniaceae</taxon>
        <taxon>Skermania</taxon>
    </lineage>
</organism>
<evidence type="ECO:0000256" key="4">
    <source>
        <dbReference type="ARBA" id="ARBA00022679"/>
    </source>
</evidence>
<keyword evidence="8 10" id="KW-0131">Cell cycle</keyword>